<feature type="compositionally biased region" description="Low complexity" evidence="1">
    <location>
        <begin position="1"/>
        <end position="12"/>
    </location>
</feature>
<evidence type="ECO:0000256" key="1">
    <source>
        <dbReference type="SAM" id="MobiDB-lite"/>
    </source>
</evidence>
<accession>A0ABR3Z2L9</accession>
<sequence>MTAKDSSQPQRRQSSDDSHPRAPLTNNLADDLAAISSIFHDIHGNSMIGLGSSAASSRTVPTDMLETDSSSDEDFDDEEDDFEDTILKLREGETEVEMRRRLLADMVRLRRQVFGAFMPGGRPNDPSGPDLPISGLSLSSSPPDLVPSTTNARGNDHNAFPLYRKTSDGHCPSPPPNEELLPVSTIPPLPPRNEARFATATPDKPGSIVSASGADAVLETEASDEDAS</sequence>
<organism evidence="2 3">
    <name type="scientific">Sporothrix stenoceras</name>
    <dbReference type="NCBI Taxonomy" id="5173"/>
    <lineage>
        <taxon>Eukaryota</taxon>
        <taxon>Fungi</taxon>
        <taxon>Dikarya</taxon>
        <taxon>Ascomycota</taxon>
        <taxon>Pezizomycotina</taxon>
        <taxon>Sordariomycetes</taxon>
        <taxon>Sordariomycetidae</taxon>
        <taxon>Ophiostomatales</taxon>
        <taxon>Ophiostomataceae</taxon>
        <taxon>Sporothrix</taxon>
    </lineage>
</organism>
<dbReference type="EMBL" id="JAWCUI010000032">
    <property type="protein sequence ID" value="KAL1894515.1"/>
    <property type="molecule type" value="Genomic_DNA"/>
</dbReference>
<name>A0ABR3Z2L9_9PEZI</name>
<feature type="compositionally biased region" description="Acidic residues" evidence="1">
    <location>
        <begin position="65"/>
        <end position="81"/>
    </location>
</feature>
<feature type="region of interest" description="Disordered" evidence="1">
    <location>
        <begin position="1"/>
        <end position="26"/>
    </location>
</feature>
<proteinExistence type="predicted"/>
<reference evidence="2 3" key="1">
    <citation type="journal article" date="2024" name="IMA Fungus">
        <title>IMA Genome - F19 : A genome assembly and annotation guide to empower mycologists, including annotated draft genome sequences of Ceratocystis pirilliformis, Diaporthe australafricana, Fusarium ophioides, Paecilomyces lecythidis, and Sporothrix stenoceras.</title>
        <authorList>
            <person name="Aylward J."/>
            <person name="Wilson A.M."/>
            <person name="Visagie C.M."/>
            <person name="Spraker J."/>
            <person name="Barnes I."/>
            <person name="Buitendag C."/>
            <person name="Ceriani C."/>
            <person name="Del Mar Angel L."/>
            <person name="du Plessis D."/>
            <person name="Fuchs T."/>
            <person name="Gasser K."/>
            <person name="Kramer D."/>
            <person name="Li W."/>
            <person name="Munsamy K."/>
            <person name="Piso A."/>
            <person name="Price J.L."/>
            <person name="Sonnekus B."/>
            <person name="Thomas C."/>
            <person name="van der Nest A."/>
            <person name="van Dijk A."/>
            <person name="van Heerden A."/>
            <person name="van Vuuren N."/>
            <person name="Yilmaz N."/>
            <person name="Duong T.A."/>
            <person name="van der Merwe N.A."/>
            <person name="Wingfield M.J."/>
            <person name="Wingfield B.D."/>
        </authorList>
    </citation>
    <scope>NUCLEOTIDE SEQUENCE [LARGE SCALE GENOMIC DNA]</scope>
    <source>
        <strain evidence="2 3">CMW 5346</strain>
    </source>
</reference>
<protein>
    <submittedName>
        <fullName evidence="2">Uncharacterized protein</fullName>
    </submittedName>
</protein>
<feature type="region of interest" description="Disordered" evidence="1">
    <location>
        <begin position="116"/>
        <end position="228"/>
    </location>
</feature>
<dbReference type="Proteomes" id="UP001583186">
    <property type="component" value="Unassembled WGS sequence"/>
</dbReference>
<comment type="caution">
    <text evidence="2">The sequence shown here is derived from an EMBL/GenBank/DDBJ whole genome shotgun (WGS) entry which is preliminary data.</text>
</comment>
<evidence type="ECO:0000313" key="2">
    <source>
        <dbReference type="EMBL" id="KAL1894515.1"/>
    </source>
</evidence>
<gene>
    <name evidence="2" type="ORF">Sste5346_005750</name>
</gene>
<feature type="region of interest" description="Disordered" evidence="1">
    <location>
        <begin position="49"/>
        <end position="81"/>
    </location>
</feature>
<keyword evidence="3" id="KW-1185">Reference proteome</keyword>
<evidence type="ECO:0000313" key="3">
    <source>
        <dbReference type="Proteomes" id="UP001583186"/>
    </source>
</evidence>
<feature type="compositionally biased region" description="Low complexity" evidence="1">
    <location>
        <begin position="127"/>
        <end position="148"/>
    </location>
</feature>